<dbReference type="Pfam" id="PF26325">
    <property type="entry name" value="YhjD"/>
    <property type="match status" value="1"/>
</dbReference>
<evidence type="ECO:0000313" key="2">
    <source>
        <dbReference type="Proteomes" id="UP000297900"/>
    </source>
</evidence>
<dbReference type="OrthoDB" id="2644100at2"/>
<reference evidence="1 2" key="1">
    <citation type="submission" date="2019-03" db="EMBL/GenBank/DDBJ databases">
        <title>Cohnella endophytica sp. nov., a novel endophytic bacterium isolated from bark of Sonneratia apetala.</title>
        <authorList>
            <person name="Tuo L."/>
        </authorList>
    </citation>
    <scope>NUCLEOTIDE SEQUENCE [LARGE SCALE GENOMIC DNA]</scope>
    <source>
        <strain evidence="1 2">CCTCC AB 208254</strain>
    </source>
</reference>
<comment type="caution">
    <text evidence="1">The sequence shown here is derived from an EMBL/GenBank/DDBJ whole genome shotgun (WGS) entry which is preliminary data.</text>
</comment>
<dbReference type="InterPro" id="IPR058600">
    <property type="entry name" value="YhjD-like"/>
</dbReference>
<dbReference type="AlphaFoldDB" id="A0A4Y8LQW3"/>
<gene>
    <name evidence="1" type="ORF">E2980_20180</name>
</gene>
<dbReference type="EMBL" id="SOMN01000038">
    <property type="protein sequence ID" value="TFE23071.1"/>
    <property type="molecule type" value="Genomic_DNA"/>
</dbReference>
<evidence type="ECO:0000313" key="1">
    <source>
        <dbReference type="EMBL" id="TFE23071.1"/>
    </source>
</evidence>
<sequence length="160" mass="19222">MTKLDGNERWKSKMLLTEHQEQYQDRHNKALTGRATTEELKMIRDLIMLPHMLTMSNKSLQEARRVPNLYKRYFEQFIQLVMDRISKELFTLRRELKNRNIKVFDDETADGIIYHRYVCRGYEDKFGIVREALRSEISVRLAKYASSIFNPESKESQEQR</sequence>
<protein>
    <submittedName>
        <fullName evidence="1">Uncharacterized protein</fullName>
    </submittedName>
</protein>
<dbReference type="Proteomes" id="UP000297900">
    <property type="component" value="Unassembled WGS sequence"/>
</dbReference>
<keyword evidence="2" id="KW-1185">Reference proteome</keyword>
<name>A0A4Y8LQW3_9BACL</name>
<organism evidence="1 2">
    <name type="scientific">Cohnella luojiensis</name>
    <dbReference type="NCBI Taxonomy" id="652876"/>
    <lineage>
        <taxon>Bacteria</taxon>
        <taxon>Bacillati</taxon>
        <taxon>Bacillota</taxon>
        <taxon>Bacilli</taxon>
        <taxon>Bacillales</taxon>
        <taxon>Paenibacillaceae</taxon>
        <taxon>Cohnella</taxon>
    </lineage>
</organism>
<accession>A0A4Y8LQW3</accession>
<proteinExistence type="predicted"/>
<dbReference type="RefSeq" id="WP_135154046.1">
    <property type="nucleotide sequence ID" value="NZ_SOMN01000038.1"/>
</dbReference>